<proteinExistence type="predicted"/>
<feature type="transmembrane region" description="Helical" evidence="8">
    <location>
        <begin position="300"/>
        <end position="319"/>
    </location>
</feature>
<feature type="transmembrane region" description="Helical" evidence="8">
    <location>
        <begin position="46"/>
        <end position="65"/>
    </location>
</feature>
<dbReference type="Gene3D" id="1.20.1250.20">
    <property type="entry name" value="MFS general substrate transporter like domains"/>
    <property type="match status" value="1"/>
</dbReference>
<dbReference type="PANTHER" id="PTHR23501">
    <property type="entry name" value="MAJOR FACILITATOR SUPERFAMILY"/>
    <property type="match status" value="1"/>
</dbReference>
<evidence type="ECO:0000256" key="6">
    <source>
        <dbReference type="ARBA" id="ARBA00023136"/>
    </source>
</evidence>
<organism evidence="10 11">
    <name type="scientific">Paenibacillus abyssi</name>
    <dbReference type="NCBI Taxonomy" id="1340531"/>
    <lineage>
        <taxon>Bacteria</taxon>
        <taxon>Bacillati</taxon>
        <taxon>Bacillota</taxon>
        <taxon>Bacilli</taxon>
        <taxon>Bacillales</taxon>
        <taxon>Paenibacillaceae</taxon>
        <taxon>Paenibacillus</taxon>
    </lineage>
</organism>
<dbReference type="PROSITE" id="PS50850">
    <property type="entry name" value="MFS"/>
    <property type="match status" value="1"/>
</dbReference>
<keyword evidence="2" id="KW-0813">Transport</keyword>
<keyword evidence="5 8" id="KW-1133">Transmembrane helix</keyword>
<accession>A0A917G2H2</accession>
<keyword evidence="4 8" id="KW-0812">Transmembrane</keyword>
<dbReference type="InterPro" id="IPR020846">
    <property type="entry name" value="MFS_dom"/>
</dbReference>
<dbReference type="GO" id="GO:0005886">
    <property type="term" value="C:plasma membrane"/>
    <property type="evidence" value="ECO:0007669"/>
    <property type="project" value="UniProtKB-SubCell"/>
</dbReference>
<feature type="transmembrane region" description="Helical" evidence="8">
    <location>
        <begin position="77"/>
        <end position="96"/>
    </location>
</feature>
<dbReference type="InterPro" id="IPR036259">
    <property type="entry name" value="MFS_trans_sf"/>
</dbReference>
<evidence type="ECO:0000313" key="10">
    <source>
        <dbReference type="EMBL" id="GGG19636.1"/>
    </source>
</evidence>
<feature type="transmembrane region" description="Helical" evidence="8">
    <location>
        <begin position="487"/>
        <end position="513"/>
    </location>
</feature>
<protein>
    <submittedName>
        <fullName evidence="10">MFS transporter</fullName>
    </submittedName>
</protein>
<evidence type="ECO:0000256" key="7">
    <source>
        <dbReference type="SAM" id="MobiDB-lite"/>
    </source>
</evidence>
<dbReference type="AlphaFoldDB" id="A0A917G2H2"/>
<dbReference type="PANTHER" id="PTHR23501:SF197">
    <property type="entry name" value="COMD"/>
    <property type="match status" value="1"/>
</dbReference>
<feature type="transmembrane region" description="Helical" evidence="8">
    <location>
        <begin position="12"/>
        <end position="34"/>
    </location>
</feature>
<dbReference type="SUPFAM" id="SSF103473">
    <property type="entry name" value="MFS general substrate transporter"/>
    <property type="match status" value="1"/>
</dbReference>
<feature type="transmembrane region" description="Helical" evidence="8">
    <location>
        <begin position="197"/>
        <end position="217"/>
    </location>
</feature>
<sequence length="543" mass="58461">MENLDHRKKITIMVAVMAALLFAALNQTIISTALPTIIERLGGMEYYSWVFTVYMLTSSITTILVGKLSDIYGRKPFILVGIGVFVVGSLLCGLSENIMQLIVYRGIQGLGGGMIMSTAFTAVGDLFAPRERGRWQGLMTGVFGLASVFGPTLGGYIVDHTEWHWVFWVFLPFGIIAFVMIWMMFPKVERKRGESIDYLGSLFLTLTMVPLLLAFSWAGTTYAWGSVQIIGLLSGALAALILFIISELKVKSPVVPLHLFKNSVYSISNLVSFLLGAGMFGAIMYMPWFIQGVLGTSATLSGYVVMPMTLSLVLGSAIGGQMMTRTGKYKTLALIGIVIMGIGMLMLSRMDTSTTTLTAIINMIVTGLGLGLAMPVFTLTVQNSVEDKMLGVATASSQLFRSLGGTIGVSVMSTIMVHRLSSRMMETSAGMQRNGPVQIPEEAAAAFNLLKDPQALLDSQKLAAAAESLPAELRTMFDQAVLLLREALGYSLSGVFISGAAVIGLAFICTIFIKEIPLRSAMKKDGSEEVSGSASKGKPARQN</sequence>
<keyword evidence="6 8" id="KW-0472">Membrane</keyword>
<evidence type="ECO:0000256" key="1">
    <source>
        <dbReference type="ARBA" id="ARBA00004651"/>
    </source>
</evidence>
<name>A0A917G2H2_9BACL</name>
<evidence type="ECO:0000256" key="5">
    <source>
        <dbReference type="ARBA" id="ARBA00022989"/>
    </source>
</evidence>
<evidence type="ECO:0000256" key="8">
    <source>
        <dbReference type="SAM" id="Phobius"/>
    </source>
</evidence>
<dbReference type="Proteomes" id="UP000644756">
    <property type="component" value="Unassembled WGS sequence"/>
</dbReference>
<feature type="transmembrane region" description="Helical" evidence="8">
    <location>
        <begin position="266"/>
        <end position="288"/>
    </location>
</feature>
<dbReference type="NCBIfam" id="TIGR00711">
    <property type="entry name" value="efflux_EmrB"/>
    <property type="match status" value="1"/>
</dbReference>
<dbReference type="CDD" id="cd17502">
    <property type="entry name" value="MFS_Azr1_MDR_like"/>
    <property type="match status" value="1"/>
</dbReference>
<feature type="domain" description="Major facilitator superfamily (MFS) profile" evidence="9">
    <location>
        <begin position="12"/>
        <end position="518"/>
    </location>
</feature>
<comment type="subcellular location">
    <subcellularLocation>
        <location evidence="1">Cell membrane</location>
        <topology evidence="1">Multi-pass membrane protein</topology>
    </subcellularLocation>
</comment>
<gene>
    <name evidence="10" type="ORF">GCM10010916_40570</name>
</gene>
<feature type="transmembrane region" description="Helical" evidence="8">
    <location>
        <begin position="402"/>
        <end position="421"/>
    </location>
</feature>
<dbReference type="GO" id="GO:0022857">
    <property type="term" value="F:transmembrane transporter activity"/>
    <property type="evidence" value="ECO:0007669"/>
    <property type="project" value="InterPro"/>
</dbReference>
<evidence type="ECO:0000256" key="3">
    <source>
        <dbReference type="ARBA" id="ARBA00022475"/>
    </source>
</evidence>
<comment type="caution">
    <text evidence="10">The sequence shown here is derived from an EMBL/GenBank/DDBJ whole genome shotgun (WGS) entry which is preliminary data.</text>
</comment>
<dbReference type="PRINTS" id="PR01036">
    <property type="entry name" value="TCRTETB"/>
</dbReference>
<dbReference type="Pfam" id="PF07690">
    <property type="entry name" value="MFS_1"/>
    <property type="match status" value="1"/>
</dbReference>
<feature type="transmembrane region" description="Helical" evidence="8">
    <location>
        <begin position="223"/>
        <end position="245"/>
    </location>
</feature>
<dbReference type="InterPro" id="IPR005829">
    <property type="entry name" value="Sugar_transporter_CS"/>
</dbReference>
<feature type="transmembrane region" description="Helical" evidence="8">
    <location>
        <begin position="102"/>
        <end position="123"/>
    </location>
</feature>
<dbReference type="RefSeq" id="WP_188532894.1">
    <property type="nucleotide sequence ID" value="NZ_BMGR01000015.1"/>
</dbReference>
<dbReference type="EMBL" id="BMGR01000015">
    <property type="protein sequence ID" value="GGG19636.1"/>
    <property type="molecule type" value="Genomic_DNA"/>
</dbReference>
<reference evidence="10" key="2">
    <citation type="submission" date="2020-09" db="EMBL/GenBank/DDBJ databases">
        <authorList>
            <person name="Sun Q."/>
            <person name="Zhou Y."/>
        </authorList>
    </citation>
    <scope>NUCLEOTIDE SEQUENCE</scope>
    <source>
        <strain evidence="10">CGMCC 1.12987</strain>
    </source>
</reference>
<dbReference type="InterPro" id="IPR011701">
    <property type="entry name" value="MFS"/>
</dbReference>
<dbReference type="FunFam" id="1.20.1720.10:FF:000004">
    <property type="entry name" value="EmrB/QacA family drug resistance transporter"/>
    <property type="match status" value="1"/>
</dbReference>
<dbReference type="Gene3D" id="1.20.1720.10">
    <property type="entry name" value="Multidrug resistance protein D"/>
    <property type="match status" value="1"/>
</dbReference>
<keyword evidence="3" id="KW-1003">Cell membrane</keyword>
<evidence type="ECO:0000259" key="9">
    <source>
        <dbReference type="PROSITE" id="PS50850"/>
    </source>
</evidence>
<evidence type="ECO:0000256" key="2">
    <source>
        <dbReference type="ARBA" id="ARBA00022448"/>
    </source>
</evidence>
<dbReference type="InterPro" id="IPR004638">
    <property type="entry name" value="EmrB-like"/>
</dbReference>
<feature type="region of interest" description="Disordered" evidence="7">
    <location>
        <begin position="524"/>
        <end position="543"/>
    </location>
</feature>
<feature type="transmembrane region" description="Helical" evidence="8">
    <location>
        <begin position="135"/>
        <end position="157"/>
    </location>
</feature>
<keyword evidence="11" id="KW-1185">Reference proteome</keyword>
<feature type="transmembrane region" description="Helical" evidence="8">
    <location>
        <begin position="331"/>
        <end position="348"/>
    </location>
</feature>
<evidence type="ECO:0000313" key="11">
    <source>
        <dbReference type="Proteomes" id="UP000644756"/>
    </source>
</evidence>
<dbReference type="PROSITE" id="PS00216">
    <property type="entry name" value="SUGAR_TRANSPORT_1"/>
    <property type="match status" value="1"/>
</dbReference>
<evidence type="ECO:0000256" key="4">
    <source>
        <dbReference type="ARBA" id="ARBA00022692"/>
    </source>
</evidence>
<feature type="transmembrane region" description="Helical" evidence="8">
    <location>
        <begin position="163"/>
        <end position="185"/>
    </location>
</feature>
<feature type="transmembrane region" description="Helical" evidence="8">
    <location>
        <begin position="360"/>
        <end position="381"/>
    </location>
</feature>
<reference evidence="10" key="1">
    <citation type="journal article" date="2014" name="Int. J. Syst. Evol. Microbiol.">
        <title>Complete genome sequence of Corynebacterium casei LMG S-19264T (=DSM 44701T), isolated from a smear-ripened cheese.</title>
        <authorList>
            <consortium name="US DOE Joint Genome Institute (JGI-PGF)"/>
            <person name="Walter F."/>
            <person name="Albersmeier A."/>
            <person name="Kalinowski J."/>
            <person name="Ruckert C."/>
        </authorList>
    </citation>
    <scope>NUCLEOTIDE SEQUENCE</scope>
    <source>
        <strain evidence="10">CGMCC 1.12987</strain>
    </source>
</reference>